<dbReference type="EMBL" id="VFRA01000001">
    <property type="protein sequence ID" value="TQO20206.1"/>
    <property type="molecule type" value="Genomic_DNA"/>
</dbReference>
<keyword evidence="2" id="KW-1185">Reference proteome</keyword>
<sequence>MHCTSEPGQSLTEAVTYIRVIVASCLNFSDVCAGKPARKTYKPLREITRCLEPTRQHYSIVPSIARRKF</sequence>
<reference evidence="1 2" key="1">
    <citation type="submission" date="2019-06" db="EMBL/GenBank/DDBJ databases">
        <title>Sequencing the genomes of 1000 actinobacteria strains.</title>
        <authorList>
            <person name="Klenk H.-P."/>
        </authorList>
    </citation>
    <scope>NUCLEOTIDE SEQUENCE [LARGE SCALE GENOMIC DNA]</scope>
    <source>
        <strain evidence="1 2">DSM 21947</strain>
    </source>
</reference>
<accession>A0A8H2KBH3</accession>
<organism evidence="1 2">
    <name type="scientific">Rhodoglobus vestalii</name>
    <dbReference type="NCBI Taxonomy" id="193384"/>
    <lineage>
        <taxon>Bacteria</taxon>
        <taxon>Bacillati</taxon>
        <taxon>Actinomycetota</taxon>
        <taxon>Actinomycetes</taxon>
        <taxon>Micrococcales</taxon>
        <taxon>Microbacteriaceae</taxon>
        <taxon>Rhodoglobus</taxon>
    </lineage>
</organism>
<comment type="caution">
    <text evidence="1">The sequence shown here is derived from an EMBL/GenBank/DDBJ whole genome shotgun (WGS) entry which is preliminary data.</text>
</comment>
<protein>
    <submittedName>
        <fullName evidence="1">Uncharacterized protein</fullName>
    </submittedName>
</protein>
<gene>
    <name evidence="1" type="ORF">FB472_1824</name>
</gene>
<evidence type="ECO:0000313" key="2">
    <source>
        <dbReference type="Proteomes" id="UP000316560"/>
    </source>
</evidence>
<dbReference type="AlphaFoldDB" id="A0A8H2KBH3"/>
<dbReference type="Proteomes" id="UP000316560">
    <property type="component" value="Unassembled WGS sequence"/>
</dbReference>
<evidence type="ECO:0000313" key="1">
    <source>
        <dbReference type="EMBL" id="TQO20206.1"/>
    </source>
</evidence>
<name>A0A8H2KBH3_9MICO</name>
<proteinExistence type="predicted"/>